<reference evidence="2 3" key="1">
    <citation type="submission" date="2019-03" db="EMBL/GenBank/DDBJ databases">
        <title>Draft Genome Sequence of Massilia arenosa sp. nov., a Novel Massilia Species Isolated from a Sandy-loam Maize Soil.</title>
        <authorList>
            <person name="Raths R."/>
            <person name="Peta V."/>
            <person name="Bucking H."/>
        </authorList>
    </citation>
    <scope>NUCLEOTIDE SEQUENCE [LARGE SCALE GENOMIC DNA]</scope>
    <source>
        <strain evidence="2 3">MC02</strain>
    </source>
</reference>
<sequence length="106" mass="11530">MRILLDESMPAKFGRHLSGHFVRTVPKMGWGGLSNGFLLKLAAQQFDVLVTVDQGLEFQQNVAALPIAIVILKPRDLQLATLVSLIPQLEKVLTTLAPRSLAVVGT</sequence>
<evidence type="ECO:0000313" key="2">
    <source>
        <dbReference type="EMBL" id="TFW17221.1"/>
    </source>
</evidence>
<evidence type="ECO:0000259" key="1">
    <source>
        <dbReference type="Pfam" id="PF18480"/>
    </source>
</evidence>
<dbReference type="AlphaFoldDB" id="A0A4Y9S9L5"/>
<dbReference type="InterPro" id="IPR041049">
    <property type="entry name" value="DUF5615"/>
</dbReference>
<evidence type="ECO:0000313" key="3">
    <source>
        <dbReference type="Proteomes" id="UP000298438"/>
    </source>
</evidence>
<dbReference type="Proteomes" id="UP000298438">
    <property type="component" value="Unassembled WGS sequence"/>
</dbReference>
<dbReference type="OrthoDB" id="8085537at2"/>
<name>A0A4Y9S9L5_9BURK</name>
<keyword evidence="3" id="KW-1185">Reference proteome</keyword>
<protein>
    <recommendedName>
        <fullName evidence="1">DUF5615 domain-containing protein</fullName>
    </recommendedName>
</protein>
<feature type="domain" description="DUF5615" evidence="1">
    <location>
        <begin position="1"/>
        <end position="93"/>
    </location>
</feature>
<comment type="caution">
    <text evidence="2">The sequence shown here is derived from an EMBL/GenBank/DDBJ whole genome shotgun (WGS) entry which is preliminary data.</text>
</comment>
<proteinExistence type="predicted"/>
<dbReference type="Pfam" id="PF18480">
    <property type="entry name" value="DUF5615"/>
    <property type="match status" value="1"/>
</dbReference>
<dbReference type="EMBL" id="SPVF01000189">
    <property type="protein sequence ID" value="TFW17221.1"/>
    <property type="molecule type" value="Genomic_DNA"/>
</dbReference>
<gene>
    <name evidence="2" type="ORF">E4L96_14870</name>
</gene>
<accession>A0A4Y9S9L5</accession>
<organism evidence="2 3">
    <name type="scientific">Zemynaea arenosa</name>
    <dbReference type="NCBI Taxonomy" id="2561931"/>
    <lineage>
        <taxon>Bacteria</taxon>
        <taxon>Pseudomonadati</taxon>
        <taxon>Pseudomonadota</taxon>
        <taxon>Betaproteobacteria</taxon>
        <taxon>Burkholderiales</taxon>
        <taxon>Oxalobacteraceae</taxon>
        <taxon>Telluria group</taxon>
        <taxon>Zemynaea</taxon>
    </lineage>
</organism>
<dbReference type="RefSeq" id="WP_135208009.1">
    <property type="nucleotide sequence ID" value="NZ_SPVF01000189.1"/>
</dbReference>